<dbReference type="InterPro" id="IPR000977">
    <property type="entry name" value="DNA_ligase_ATP-dep"/>
</dbReference>
<dbReference type="CDD" id="cd07901">
    <property type="entry name" value="Adenylation_DNA_ligase_Arch_LigB"/>
    <property type="match status" value="1"/>
</dbReference>
<feature type="domain" description="ATP-dependent DNA ligase family profile" evidence="16">
    <location>
        <begin position="331"/>
        <end position="470"/>
    </location>
</feature>
<evidence type="ECO:0000313" key="17">
    <source>
        <dbReference type="EMBL" id="OGK16251.1"/>
    </source>
</evidence>
<organism evidence="17 18">
    <name type="scientific">Candidatus Roizmanbacteria bacterium RIFCSPHIGHO2_01_FULL_39_12c</name>
    <dbReference type="NCBI Taxonomy" id="1802031"/>
    <lineage>
        <taxon>Bacteria</taxon>
        <taxon>Candidatus Roizmaniibacteriota</taxon>
    </lineage>
</organism>
<dbReference type="GO" id="GO:0006310">
    <property type="term" value="P:DNA recombination"/>
    <property type="evidence" value="ECO:0007669"/>
    <property type="project" value="UniProtKB-UniRule"/>
</dbReference>
<dbReference type="Gene3D" id="1.10.3260.10">
    <property type="entry name" value="DNA ligase, ATP-dependent, N-terminal domain"/>
    <property type="match status" value="1"/>
</dbReference>
<dbReference type="SUPFAM" id="SSF56091">
    <property type="entry name" value="DNA ligase/mRNA capping enzyme, catalytic domain"/>
    <property type="match status" value="1"/>
</dbReference>
<evidence type="ECO:0000256" key="5">
    <source>
        <dbReference type="ARBA" id="ARBA00022723"/>
    </source>
</evidence>
<feature type="binding site" evidence="14">
    <location>
        <position position="247"/>
    </location>
    <ligand>
        <name>ATP</name>
        <dbReference type="ChEBI" id="CHEBI:30616"/>
    </ligand>
</feature>
<dbReference type="AlphaFoldDB" id="A0A1F7GBF0"/>
<dbReference type="Proteomes" id="UP000177208">
    <property type="component" value="Unassembled WGS sequence"/>
</dbReference>
<dbReference type="InterPro" id="IPR036599">
    <property type="entry name" value="DNA_ligase_N_sf"/>
</dbReference>
<proteinExistence type="inferred from homology"/>
<protein>
    <recommendedName>
        <fullName evidence="14">Probable DNA ligase</fullName>
        <ecNumber evidence="14">6.5.1.1</ecNumber>
    </recommendedName>
    <alternativeName>
        <fullName evidence="14">Polydeoxyribonucleotide synthase [ATP]</fullName>
    </alternativeName>
</protein>
<dbReference type="Pfam" id="PF01068">
    <property type="entry name" value="DNA_ligase_A_M"/>
    <property type="match status" value="1"/>
</dbReference>
<name>A0A1F7GBF0_9BACT</name>
<dbReference type="InterPro" id="IPR022865">
    <property type="entry name" value="DNA_ligae_ATP-dep_bac/arc"/>
</dbReference>
<evidence type="ECO:0000256" key="11">
    <source>
        <dbReference type="ARBA" id="ARBA00023204"/>
    </source>
</evidence>
<reference evidence="17 18" key="1">
    <citation type="journal article" date="2016" name="Nat. Commun.">
        <title>Thousands of microbial genomes shed light on interconnected biogeochemical processes in an aquifer system.</title>
        <authorList>
            <person name="Anantharaman K."/>
            <person name="Brown C.T."/>
            <person name="Hug L.A."/>
            <person name="Sharon I."/>
            <person name="Castelle C.J."/>
            <person name="Probst A.J."/>
            <person name="Thomas B.C."/>
            <person name="Singh A."/>
            <person name="Wilkins M.J."/>
            <person name="Karaoz U."/>
            <person name="Brodie E.L."/>
            <person name="Williams K.H."/>
            <person name="Hubbard S.S."/>
            <person name="Banfield J.F."/>
        </authorList>
    </citation>
    <scope>NUCLEOTIDE SEQUENCE [LARGE SCALE GENOMIC DNA]</scope>
</reference>
<evidence type="ECO:0000256" key="12">
    <source>
        <dbReference type="ARBA" id="ARBA00023306"/>
    </source>
</evidence>
<dbReference type="SUPFAM" id="SSF50249">
    <property type="entry name" value="Nucleic acid-binding proteins"/>
    <property type="match status" value="1"/>
</dbReference>
<dbReference type="GO" id="GO:0006281">
    <property type="term" value="P:DNA repair"/>
    <property type="evidence" value="ECO:0007669"/>
    <property type="project" value="UniProtKB-UniRule"/>
</dbReference>
<comment type="caution">
    <text evidence="17">The sequence shown here is derived from an EMBL/GenBank/DDBJ whole genome shotgun (WGS) entry which is preliminary data.</text>
</comment>
<keyword evidence="12 14" id="KW-0131">Cell cycle</keyword>
<evidence type="ECO:0000256" key="3">
    <source>
        <dbReference type="ARBA" id="ARBA00022618"/>
    </source>
</evidence>
<sequence length="598" mass="68545">MKFSEFAVYIEQIEKASSRLTMTELLAELFKKLNKEEIEKSVYLLQGRLAPLFNPLEFGMAEKMVSKSVVMALCLDNKYFKQKYKSVGDIGITTEYFKKEARALDEKDLSILAVYKKLYEMASAAKEGSQEVKIKILADLIRMLDPLSCRYLVRIPIGVMRLGFSDMTVLDAYSWMLTANKSLRSEIEKAYQVRPDLGLIGVLLKEKGVKGLNKINPEVFTPILMMKAERLSSANEIIDKLGKCLIEPKYDGFRLQVHYSTKGRKPEVKLYSRNLEEVSYMYPDIIEGVKTEIKADEVIFEGEAIGFNPNSGSFLPFQETVQRKRKYGIEEKAREIPLKVFAFELLYFNGKSYLDIPFIERRKKLTELIKSAKGKSKNIITTSPDEITQDEEKLELMFDKEVSEGLEGIIAKKLDGVYKPGAREWNWIKYKRSYSGKIDDTIDCLVMGYDYGKGKRTDFGLGAFLVGIFDKNKDKFLTICKIGTGLTDEEWRELQVKSQKLKVKNKPTLYEVDKMMECDVWLAPSIVVEIKADEITKSSVHTAGRTLKSSKSGKAKEVDNPGYALRFPRLENFRDDKRPEDATTLNEVEKMYKIQEKK</sequence>
<dbReference type="InterPro" id="IPR012309">
    <property type="entry name" value="DNA_ligase_ATP-dep_C"/>
</dbReference>
<dbReference type="Pfam" id="PF04679">
    <property type="entry name" value="DNA_ligase_A_C"/>
    <property type="match status" value="1"/>
</dbReference>
<accession>A0A1F7GBF0</accession>
<dbReference type="Pfam" id="PF04675">
    <property type="entry name" value="DNA_ligase_A_N"/>
    <property type="match status" value="1"/>
</dbReference>
<comment type="similarity">
    <text evidence="1 14 15">Belongs to the ATP-dependent DNA ligase family.</text>
</comment>
<evidence type="ECO:0000256" key="4">
    <source>
        <dbReference type="ARBA" id="ARBA00022705"/>
    </source>
</evidence>
<feature type="active site" description="N6-AMP-lysine intermediate" evidence="14">
    <location>
        <position position="249"/>
    </location>
</feature>
<gene>
    <name evidence="14" type="primary">lig</name>
    <name evidence="17" type="ORF">A2774_04675</name>
</gene>
<dbReference type="InterPro" id="IPR050191">
    <property type="entry name" value="ATP-dep_DNA_ligase"/>
</dbReference>
<keyword evidence="8 14" id="KW-0067">ATP-binding</keyword>
<dbReference type="HAMAP" id="MF_00407">
    <property type="entry name" value="DNA_ligase"/>
    <property type="match status" value="1"/>
</dbReference>
<keyword evidence="9 14" id="KW-0460">Magnesium</keyword>
<dbReference type="GO" id="GO:0006273">
    <property type="term" value="P:lagging strand elongation"/>
    <property type="evidence" value="ECO:0007669"/>
    <property type="project" value="TreeGrafter"/>
</dbReference>
<evidence type="ECO:0000256" key="9">
    <source>
        <dbReference type="ARBA" id="ARBA00022842"/>
    </source>
</evidence>
<dbReference type="InterPro" id="IPR012308">
    <property type="entry name" value="DNA_ligase_ATP-dep_N"/>
</dbReference>
<evidence type="ECO:0000256" key="10">
    <source>
        <dbReference type="ARBA" id="ARBA00023172"/>
    </source>
</evidence>
<evidence type="ECO:0000256" key="6">
    <source>
        <dbReference type="ARBA" id="ARBA00022741"/>
    </source>
</evidence>
<keyword evidence="10 14" id="KW-0233">DNA recombination</keyword>
<dbReference type="InterPro" id="IPR012310">
    <property type="entry name" value="DNA_ligase_ATP-dep_cent"/>
</dbReference>
<dbReference type="GO" id="GO:0003677">
    <property type="term" value="F:DNA binding"/>
    <property type="evidence" value="ECO:0007669"/>
    <property type="project" value="InterPro"/>
</dbReference>
<evidence type="ECO:0000256" key="13">
    <source>
        <dbReference type="ARBA" id="ARBA00034003"/>
    </source>
</evidence>
<dbReference type="GO" id="GO:0051301">
    <property type="term" value="P:cell division"/>
    <property type="evidence" value="ECO:0007669"/>
    <property type="project" value="UniProtKB-KW"/>
</dbReference>
<dbReference type="GO" id="GO:0046872">
    <property type="term" value="F:metal ion binding"/>
    <property type="evidence" value="ECO:0007669"/>
    <property type="project" value="UniProtKB-KW"/>
</dbReference>
<feature type="binding site" evidence="14">
    <location>
        <position position="254"/>
    </location>
    <ligand>
        <name>ATP</name>
        <dbReference type="ChEBI" id="CHEBI:30616"/>
    </ligand>
</feature>
<dbReference type="PANTHER" id="PTHR45674:SF4">
    <property type="entry name" value="DNA LIGASE 1"/>
    <property type="match status" value="1"/>
</dbReference>
<dbReference type="Gene3D" id="2.40.50.140">
    <property type="entry name" value="Nucleic acid-binding proteins"/>
    <property type="match status" value="1"/>
</dbReference>
<dbReference type="EC" id="6.5.1.1" evidence="14"/>
<evidence type="ECO:0000256" key="8">
    <source>
        <dbReference type="ARBA" id="ARBA00022840"/>
    </source>
</evidence>
<evidence type="ECO:0000256" key="7">
    <source>
        <dbReference type="ARBA" id="ARBA00022763"/>
    </source>
</evidence>
<evidence type="ECO:0000259" key="16">
    <source>
        <dbReference type="PROSITE" id="PS50160"/>
    </source>
</evidence>
<dbReference type="PANTHER" id="PTHR45674">
    <property type="entry name" value="DNA LIGASE 1/3 FAMILY MEMBER"/>
    <property type="match status" value="1"/>
</dbReference>
<dbReference type="PROSITE" id="PS50160">
    <property type="entry name" value="DNA_LIGASE_A3"/>
    <property type="match status" value="1"/>
</dbReference>
<dbReference type="InterPro" id="IPR012340">
    <property type="entry name" value="NA-bd_OB-fold"/>
</dbReference>
<keyword evidence="6 14" id="KW-0547">Nucleotide-binding</keyword>
<evidence type="ECO:0000256" key="15">
    <source>
        <dbReference type="RuleBase" id="RU004196"/>
    </source>
</evidence>
<feature type="binding site" evidence="14">
    <location>
        <position position="343"/>
    </location>
    <ligand>
        <name>ATP</name>
        <dbReference type="ChEBI" id="CHEBI:30616"/>
    </ligand>
</feature>
<keyword evidence="7 14" id="KW-0227">DNA damage</keyword>
<feature type="binding site" evidence="14">
    <location>
        <position position="303"/>
    </location>
    <ligand>
        <name>ATP</name>
        <dbReference type="ChEBI" id="CHEBI:30616"/>
    </ligand>
</feature>
<feature type="binding site" evidence="14">
    <location>
        <position position="429"/>
    </location>
    <ligand>
        <name>ATP</name>
        <dbReference type="ChEBI" id="CHEBI:30616"/>
    </ligand>
</feature>
<dbReference type="GO" id="GO:0071897">
    <property type="term" value="P:DNA biosynthetic process"/>
    <property type="evidence" value="ECO:0007669"/>
    <property type="project" value="InterPro"/>
</dbReference>
<comment type="cofactor">
    <cofactor evidence="14">
        <name>Mg(2+)</name>
        <dbReference type="ChEBI" id="CHEBI:18420"/>
    </cofactor>
</comment>
<keyword evidence="5 14" id="KW-0479">Metal-binding</keyword>
<dbReference type="GO" id="GO:0005524">
    <property type="term" value="F:ATP binding"/>
    <property type="evidence" value="ECO:0007669"/>
    <property type="project" value="UniProtKB-UniRule"/>
</dbReference>
<dbReference type="GO" id="GO:0003910">
    <property type="term" value="F:DNA ligase (ATP) activity"/>
    <property type="evidence" value="ECO:0007669"/>
    <property type="project" value="UniProtKB-UniRule"/>
</dbReference>
<comment type="catalytic activity">
    <reaction evidence="13 14">
        <text>ATP + (deoxyribonucleotide)n-3'-hydroxyl + 5'-phospho-(deoxyribonucleotide)m = (deoxyribonucleotide)n+m + AMP + diphosphate.</text>
        <dbReference type="EC" id="6.5.1.1"/>
    </reaction>
</comment>
<dbReference type="InterPro" id="IPR016059">
    <property type="entry name" value="DNA_ligase_ATP-dep_CS"/>
</dbReference>
<dbReference type="PROSITE" id="PS00333">
    <property type="entry name" value="DNA_LIGASE_A2"/>
    <property type="match status" value="1"/>
</dbReference>
<comment type="function">
    <text evidence="14">DNA ligase that seals nicks in double-stranded DNA during DNA replication, DNA recombination and DNA repair.</text>
</comment>
<keyword evidence="2 14" id="KW-0436">Ligase</keyword>
<dbReference type="SUPFAM" id="SSF117018">
    <property type="entry name" value="ATP-dependent DNA ligase DNA-binding domain"/>
    <property type="match status" value="1"/>
</dbReference>
<keyword evidence="11 14" id="KW-0234">DNA repair</keyword>
<dbReference type="EMBL" id="MFZG01000025">
    <property type="protein sequence ID" value="OGK16251.1"/>
    <property type="molecule type" value="Genomic_DNA"/>
</dbReference>
<dbReference type="NCBIfam" id="TIGR00574">
    <property type="entry name" value="dnl1"/>
    <property type="match status" value="1"/>
</dbReference>
<evidence type="ECO:0000313" key="18">
    <source>
        <dbReference type="Proteomes" id="UP000177208"/>
    </source>
</evidence>
<keyword evidence="4 14" id="KW-0235">DNA replication</keyword>
<evidence type="ECO:0000256" key="2">
    <source>
        <dbReference type="ARBA" id="ARBA00022598"/>
    </source>
</evidence>
<dbReference type="Gene3D" id="3.30.470.30">
    <property type="entry name" value="DNA ligase/mRNA capping enzyme"/>
    <property type="match status" value="1"/>
</dbReference>
<evidence type="ECO:0000256" key="1">
    <source>
        <dbReference type="ARBA" id="ARBA00007572"/>
    </source>
</evidence>
<keyword evidence="3 14" id="KW-0132">Cell division</keyword>
<feature type="binding site" evidence="14">
    <location>
        <position position="423"/>
    </location>
    <ligand>
        <name>ATP</name>
        <dbReference type="ChEBI" id="CHEBI:30616"/>
    </ligand>
</feature>
<evidence type="ECO:0000256" key="14">
    <source>
        <dbReference type="HAMAP-Rule" id="MF_00407"/>
    </source>
</evidence>
<feature type="binding site" evidence="14">
    <location>
        <position position="273"/>
    </location>
    <ligand>
        <name>ATP</name>
        <dbReference type="ChEBI" id="CHEBI:30616"/>
    </ligand>
</feature>